<accession>A0ABD2D115</accession>
<dbReference type="Proteomes" id="UP001607303">
    <property type="component" value="Unassembled WGS sequence"/>
</dbReference>
<protein>
    <submittedName>
        <fullName evidence="1">Uncharacterized protein</fullName>
    </submittedName>
</protein>
<evidence type="ECO:0000313" key="2">
    <source>
        <dbReference type="Proteomes" id="UP001607303"/>
    </source>
</evidence>
<feature type="non-terminal residue" evidence="1">
    <location>
        <position position="185"/>
    </location>
</feature>
<evidence type="ECO:0000313" key="1">
    <source>
        <dbReference type="EMBL" id="KAL2750599.1"/>
    </source>
</evidence>
<dbReference type="AlphaFoldDB" id="A0ABD2D115"/>
<name>A0ABD2D115_VESMC</name>
<proteinExistence type="predicted"/>
<sequence>MYPVHGNIKRALIGVMESYEIPGGLVVRYNNLFNKTISNNRRALDWIWKIADEEFGLGEAPEHSRRHPEPCSYRVVHVDRTYLISSSNENKENSGNNSDGGETRWQYRPLCAVRKSIGVVVSPRLYQSALERTGYIPRTERNYTVGKSLFNEYPLFRELETSMVRPISTNKLSVSSCCYPGNEEK</sequence>
<dbReference type="EMBL" id="JAYRBN010000009">
    <property type="protein sequence ID" value="KAL2750599.1"/>
    <property type="molecule type" value="Genomic_DNA"/>
</dbReference>
<keyword evidence="2" id="KW-1185">Reference proteome</keyword>
<gene>
    <name evidence="1" type="ORF">V1477_001169</name>
</gene>
<organism evidence="1 2">
    <name type="scientific">Vespula maculifrons</name>
    <name type="common">Eastern yellow jacket</name>
    <name type="synonym">Wasp</name>
    <dbReference type="NCBI Taxonomy" id="7453"/>
    <lineage>
        <taxon>Eukaryota</taxon>
        <taxon>Metazoa</taxon>
        <taxon>Ecdysozoa</taxon>
        <taxon>Arthropoda</taxon>
        <taxon>Hexapoda</taxon>
        <taxon>Insecta</taxon>
        <taxon>Pterygota</taxon>
        <taxon>Neoptera</taxon>
        <taxon>Endopterygota</taxon>
        <taxon>Hymenoptera</taxon>
        <taxon>Apocrita</taxon>
        <taxon>Aculeata</taxon>
        <taxon>Vespoidea</taxon>
        <taxon>Vespidae</taxon>
        <taxon>Vespinae</taxon>
        <taxon>Vespula</taxon>
    </lineage>
</organism>
<reference evidence="1 2" key="1">
    <citation type="journal article" date="2024" name="Ann. Entomol. Soc. Am.">
        <title>Genomic analyses of the southern and eastern yellowjacket wasps (Hymenoptera: Vespidae) reveal evolutionary signatures of social life.</title>
        <authorList>
            <person name="Catto M.A."/>
            <person name="Caine P.B."/>
            <person name="Orr S.E."/>
            <person name="Hunt B.G."/>
            <person name="Goodisman M.A.D."/>
        </authorList>
    </citation>
    <scope>NUCLEOTIDE SEQUENCE [LARGE SCALE GENOMIC DNA]</scope>
    <source>
        <strain evidence="1">232</strain>
        <tissue evidence="1">Head and thorax</tissue>
    </source>
</reference>
<comment type="caution">
    <text evidence="1">The sequence shown here is derived from an EMBL/GenBank/DDBJ whole genome shotgun (WGS) entry which is preliminary data.</text>
</comment>